<proteinExistence type="predicted"/>
<feature type="non-terminal residue" evidence="1">
    <location>
        <position position="1"/>
    </location>
</feature>
<organism evidence="1">
    <name type="scientific">Harvfovirus sp</name>
    <dbReference type="NCBI Taxonomy" id="2487768"/>
    <lineage>
        <taxon>Viruses</taxon>
        <taxon>Varidnaviria</taxon>
        <taxon>Bamfordvirae</taxon>
        <taxon>Nucleocytoviricota</taxon>
        <taxon>Megaviricetes</taxon>
        <taxon>Imitervirales</taxon>
        <taxon>Mimiviridae</taxon>
        <taxon>Klosneuvirinae</taxon>
    </lineage>
</organism>
<gene>
    <name evidence="1" type="ORF">Harvfovirus74_7</name>
</gene>
<sequence>SFLNSLMYIVLGSKEGSDGILLDEGAQKIYSGSCL</sequence>
<evidence type="ECO:0000313" key="1">
    <source>
        <dbReference type="EMBL" id="AYV81894.1"/>
    </source>
</evidence>
<reference evidence="1" key="1">
    <citation type="submission" date="2018-10" db="EMBL/GenBank/DDBJ databases">
        <title>Hidden diversity of soil giant viruses.</title>
        <authorList>
            <person name="Schulz F."/>
            <person name="Alteio L."/>
            <person name="Goudeau D."/>
            <person name="Ryan E.M."/>
            <person name="Malmstrom R.R."/>
            <person name="Blanchard J."/>
            <person name="Woyke T."/>
        </authorList>
    </citation>
    <scope>NUCLEOTIDE SEQUENCE</scope>
    <source>
        <strain evidence="1">HAV1</strain>
    </source>
</reference>
<name>A0A3G5A5X1_9VIRU</name>
<dbReference type="EMBL" id="MK072316">
    <property type="protein sequence ID" value="AYV81894.1"/>
    <property type="molecule type" value="Genomic_DNA"/>
</dbReference>
<protein>
    <submittedName>
        <fullName evidence="1">Uncharacterized protein</fullName>
    </submittedName>
</protein>
<accession>A0A3G5A5X1</accession>